<dbReference type="InterPro" id="IPR036412">
    <property type="entry name" value="HAD-like_sf"/>
</dbReference>
<dbReference type="Gene3D" id="1.10.150.240">
    <property type="entry name" value="Putative phosphatase, domain 2"/>
    <property type="match status" value="1"/>
</dbReference>
<gene>
    <name evidence="1" type="ORF">SAMN06296020_105138</name>
</gene>
<dbReference type="GO" id="GO:0008967">
    <property type="term" value="F:phosphoglycolate phosphatase activity"/>
    <property type="evidence" value="ECO:0007669"/>
    <property type="project" value="TreeGrafter"/>
</dbReference>
<dbReference type="SUPFAM" id="SSF56784">
    <property type="entry name" value="HAD-like"/>
    <property type="match status" value="1"/>
</dbReference>
<dbReference type="Pfam" id="PF13419">
    <property type="entry name" value="HAD_2"/>
    <property type="match status" value="1"/>
</dbReference>
<name>A0AA45WWK5_9CLOT</name>
<protein>
    <submittedName>
        <fullName evidence="1">Phosphoglycolate phosphatase</fullName>
    </submittedName>
</protein>
<comment type="caution">
    <text evidence="1">The sequence shown here is derived from an EMBL/GenBank/DDBJ whole genome shotgun (WGS) entry which is preliminary data.</text>
</comment>
<dbReference type="NCBIfam" id="TIGR01549">
    <property type="entry name" value="HAD-SF-IA-v1"/>
    <property type="match status" value="1"/>
</dbReference>
<dbReference type="RefSeq" id="WP_283409059.1">
    <property type="nucleotide sequence ID" value="NZ_FXUF01000005.1"/>
</dbReference>
<dbReference type="InterPro" id="IPR023198">
    <property type="entry name" value="PGP-like_dom2"/>
</dbReference>
<dbReference type="InterPro" id="IPR050155">
    <property type="entry name" value="HAD-like_hydrolase_sf"/>
</dbReference>
<dbReference type="Gene3D" id="3.40.50.1000">
    <property type="entry name" value="HAD superfamily/HAD-like"/>
    <property type="match status" value="1"/>
</dbReference>
<dbReference type="Proteomes" id="UP001158066">
    <property type="component" value="Unassembled WGS sequence"/>
</dbReference>
<dbReference type="GO" id="GO:0006281">
    <property type="term" value="P:DNA repair"/>
    <property type="evidence" value="ECO:0007669"/>
    <property type="project" value="TreeGrafter"/>
</dbReference>
<dbReference type="SFLD" id="SFLDS00003">
    <property type="entry name" value="Haloacid_Dehalogenase"/>
    <property type="match status" value="1"/>
</dbReference>
<dbReference type="InterPro" id="IPR023214">
    <property type="entry name" value="HAD_sf"/>
</dbReference>
<keyword evidence="2" id="KW-1185">Reference proteome</keyword>
<dbReference type="InterPro" id="IPR041492">
    <property type="entry name" value="HAD_2"/>
</dbReference>
<dbReference type="EMBL" id="FXUF01000005">
    <property type="protein sequence ID" value="SMP54583.1"/>
    <property type="molecule type" value="Genomic_DNA"/>
</dbReference>
<evidence type="ECO:0000313" key="2">
    <source>
        <dbReference type="Proteomes" id="UP001158066"/>
    </source>
</evidence>
<reference evidence="1" key="1">
    <citation type="submission" date="2017-05" db="EMBL/GenBank/DDBJ databases">
        <authorList>
            <person name="Varghese N."/>
            <person name="Submissions S."/>
        </authorList>
    </citation>
    <scope>NUCLEOTIDE SEQUENCE</scope>
    <source>
        <strain evidence="1">Su22</strain>
    </source>
</reference>
<accession>A0AA45WWK5</accession>
<dbReference type="SFLD" id="SFLDG01129">
    <property type="entry name" value="C1.5:_HAD__Beta-PGM__Phosphata"/>
    <property type="match status" value="1"/>
</dbReference>
<dbReference type="InterPro" id="IPR006439">
    <property type="entry name" value="HAD-SF_hydro_IA"/>
</dbReference>
<organism evidence="1 2">
    <name type="scientific">Anoxynatronum buryatiense</name>
    <dbReference type="NCBI Taxonomy" id="489973"/>
    <lineage>
        <taxon>Bacteria</taxon>
        <taxon>Bacillati</taxon>
        <taxon>Bacillota</taxon>
        <taxon>Clostridia</taxon>
        <taxon>Eubacteriales</taxon>
        <taxon>Clostridiaceae</taxon>
        <taxon>Anoxynatronum</taxon>
    </lineage>
</organism>
<dbReference type="PANTHER" id="PTHR43434:SF13">
    <property type="entry name" value="PHOSPHOGLYCOLATE PHOSPHATASE"/>
    <property type="match status" value="1"/>
</dbReference>
<dbReference type="AlphaFoldDB" id="A0AA45WWK5"/>
<sequence length="215" mass="24891">MEKHLLFDFDGTLVDSLGIGLKAMNIVGRRKGYPRVNSEDLDDLLRKPIRERFRHYGVPMVKLPALALEFYREYKQCLQELRFFEGIPDMLHRLHEAGCRLTVVSSNDPEIIKNYMAHHNISLFHKIIGSNRIFGKDKIIRRYMRQEKLVPEQLIYVGDELRDIEACKRAGIPIIWVSYGFDHEELVKTAGPEFVAHSPAEVVSIINGLEHPLLK</sequence>
<dbReference type="GO" id="GO:0005829">
    <property type="term" value="C:cytosol"/>
    <property type="evidence" value="ECO:0007669"/>
    <property type="project" value="TreeGrafter"/>
</dbReference>
<evidence type="ECO:0000313" key="1">
    <source>
        <dbReference type="EMBL" id="SMP54583.1"/>
    </source>
</evidence>
<proteinExistence type="predicted"/>
<dbReference type="PANTHER" id="PTHR43434">
    <property type="entry name" value="PHOSPHOGLYCOLATE PHOSPHATASE"/>
    <property type="match status" value="1"/>
</dbReference>